<dbReference type="EMBL" id="JAEMHL010000001">
    <property type="protein sequence ID" value="MBJ6749241.1"/>
    <property type="molecule type" value="Genomic_DNA"/>
</dbReference>
<evidence type="ECO:0000313" key="3">
    <source>
        <dbReference type="EMBL" id="MBJ6749241.1"/>
    </source>
</evidence>
<reference evidence="3 4" key="1">
    <citation type="submission" date="2020-12" db="EMBL/GenBank/DDBJ databases">
        <title>Geomonas sp. Red421, isolated from paddy soil.</title>
        <authorList>
            <person name="Xu Z."/>
            <person name="Zhang Z."/>
            <person name="Masuda Y."/>
            <person name="Itoh H."/>
            <person name="Senoo K."/>
        </authorList>
    </citation>
    <scope>NUCLEOTIDE SEQUENCE [LARGE SCALE GENOMIC DNA]</scope>
    <source>
        <strain evidence="3 4">Red421</strain>
    </source>
</reference>
<evidence type="ECO:0000256" key="1">
    <source>
        <dbReference type="SAM" id="SignalP"/>
    </source>
</evidence>
<protein>
    <submittedName>
        <fullName evidence="3">ChaN family lipoprotein</fullName>
    </submittedName>
</protein>
<keyword evidence="1" id="KW-0732">Signal</keyword>
<organism evidence="3 4">
    <name type="scientific">Geomonas anaerohicana</name>
    <dbReference type="NCBI Taxonomy" id="2798583"/>
    <lineage>
        <taxon>Bacteria</taxon>
        <taxon>Pseudomonadati</taxon>
        <taxon>Thermodesulfobacteriota</taxon>
        <taxon>Desulfuromonadia</taxon>
        <taxon>Geobacterales</taxon>
        <taxon>Geobacteraceae</taxon>
        <taxon>Geomonas</taxon>
    </lineage>
</organism>
<dbReference type="InterPro" id="IPR007314">
    <property type="entry name" value="Cofac_haem-bd_dom"/>
</dbReference>
<gene>
    <name evidence="3" type="ORF">JFN91_03355</name>
</gene>
<dbReference type="Proteomes" id="UP000614714">
    <property type="component" value="Unassembled WGS sequence"/>
</dbReference>
<sequence>MSGCFRAFLVAVLVSVCCSQAQGHTVVTRLSDGQTLSIPQLAAVAAASQVTLVGESHEEAYHHELQLYLLRLLNAGERPIAIGLEMMQSDSQQELDDWVAGRLGEPEMEQAFERNWTGWHMYRDIFLFARDKHIPMVALNVPLAIVRKVSRQGFAALTPDEKKGLPSGTSCDLANPQVAFLKKTFRMAPHHQQNGRKFDFFCEAQTVRNSGMALNIMRYREKEPGRTLVVLTGVWHAVKYAIPDQLQRLGSGLAPIVILPETPYLNSSNSTTSEADYLVEL</sequence>
<keyword evidence="3" id="KW-0449">Lipoprotein</keyword>
<feature type="domain" description="Haem-binding uptake Tiki superfamily ChaN" evidence="2">
    <location>
        <begin position="42"/>
        <end position="246"/>
    </location>
</feature>
<dbReference type="Pfam" id="PF04187">
    <property type="entry name" value="Cofac_haem_bdg"/>
    <property type="match status" value="1"/>
</dbReference>
<comment type="caution">
    <text evidence="3">The sequence shown here is derived from an EMBL/GenBank/DDBJ whole genome shotgun (WGS) entry which is preliminary data.</text>
</comment>
<dbReference type="CDD" id="cd14727">
    <property type="entry name" value="ChanN-like"/>
    <property type="match status" value="1"/>
</dbReference>
<keyword evidence="4" id="KW-1185">Reference proteome</keyword>
<feature type="chain" id="PRO_5046935645" evidence="1">
    <location>
        <begin position="22"/>
        <end position="281"/>
    </location>
</feature>
<dbReference type="Gene3D" id="3.40.50.11550">
    <property type="match status" value="1"/>
</dbReference>
<dbReference type="SUPFAM" id="SSF159501">
    <property type="entry name" value="EreA/ChaN-like"/>
    <property type="match status" value="1"/>
</dbReference>
<accession>A0ABS0YAD3</accession>
<feature type="signal peptide" evidence="1">
    <location>
        <begin position="1"/>
        <end position="21"/>
    </location>
</feature>
<name>A0ABS0YAD3_9BACT</name>
<evidence type="ECO:0000313" key="4">
    <source>
        <dbReference type="Proteomes" id="UP000614714"/>
    </source>
</evidence>
<dbReference type="RefSeq" id="WP_199387779.1">
    <property type="nucleotide sequence ID" value="NZ_JAEMHL010000001.1"/>
</dbReference>
<evidence type="ECO:0000259" key="2">
    <source>
        <dbReference type="Pfam" id="PF04187"/>
    </source>
</evidence>
<proteinExistence type="predicted"/>